<dbReference type="EMBL" id="LN852701">
    <property type="protein sequence ID" value="CRY93602.1"/>
    <property type="molecule type" value="Genomic_DNA"/>
</dbReference>
<name>A0A0H5QBS5_9ZZZZ</name>
<dbReference type="AlphaFoldDB" id="A0A0H5QBS5"/>
<accession>A0A0H5QBS5</accession>
<organism evidence="1">
    <name type="scientific">uncultured prokaryote</name>
    <dbReference type="NCBI Taxonomy" id="198431"/>
    <lineage>
        <taxon>unclassified sequences</taxon>
        <taxon>environmental samples</taxon>
    </lineage>
</organism>
<reference evidence="1" key="1">
    <citation type="submission" date="2015-06" db="EMBL/GenBank/DDBJ databases">
        <authorList>
            <person name="Joergensen T."/>
        </authorList>
    </citation>
    <scope>NUCLEOTIDE SEQUENCE</scope>
    <source>
        <strain evidence="1">RGFK0005</strain>
    </source>
</reference>
<evidence type="ECO:0000313" key="1">
    <source>
        <dbReference type="EMBL" id="CRY93602.1"/>
    </source>
</evidence>
<protein>
    <submittedName>
        <fullName evidence="1">Uncharacterized protein</fullName>
    </submittedName>
</protein>
<proteinExistence type="predicted"/>
<reference evidence="1" key="2">
    <citation type="submission" date="2015-07" db="EMBL/GenBank/DDBJ databases">
        <title>Plasmids, circular viruses and viroids from rat gut.</title>
        <authorList>
            <person name="Jorgensen T.J."/>
            <person name="Hansen M.A."/>
            <person name="Xu Z."/>
            <person name="Tabak M.A."/>
            <person name="Sorensen S.J."/>
            <person name="Hansen L.H."/>
        </authorList>
    </citation>
    <scope>NUCLEOTIDE SEQUENCE</scope>
    <source>
        <strain evidence="1">RGFK0005</strain>
    </source>
</reference>
<sequence>MSRGRTTIPAWEGPMLQAIADGKYQAARDEALQLYIAERERRRRHAAVRDERDKERRTLVGAHIPRAEADTVAWIAGQEDMSVTAFVKLALRQAVERSDTGRALNLSALNCNKK</sequence>